<comment type="similarity">
    <text evidence="1">Belongs to the FlgD family.</text>
</comment>
<gene>
    <name evidence="5" type="ORF">N47_D29310</name>
</gene>
<evidence type="ECO:0000256" key="3">
    <source>
        <dbReference type="ARBA" id="ARBA00022795"/>
    </source>
</evidence>
<proteinExistence type="inferred from homology"/>
<evidence type="ECO:0000256" key="2">
    <source>
        <dbReference type="ARBA" id="ARBA00016013"/>
    </source>
</evidence>
<accession>E1YHK3</accession>
<dbReference type="InterPro" id="IPR005648">
    <property type="entry name" value="FlgD"/>
</dbReference>
<dbReference type="AlphaFoldDB" id="E1YHK3"/>
<evidence type="ECO:0000313" key="5">
    <source>
        <dbReference type="EMBL" id="CBX30122.1"/>
    </source>
</evidence>
<evidence type="ECO:0000256" key="4">
    <source>
        <dbReference type="ARBA" id="ARBA00024746"/>
    </source>
</evidence>
<keyword evidence="3" id="KW-1005">Bacterial flagellum biogenesis</keyword>
<dbReference type="GO" id="GO:0044781">
    <property type="term" value="P:bacterial-type flagellum organization"/>
    <property type="evidence" value="ECO:0007669"/>
    <property type="project" value="UniProtKB-KW"/>
</dbReference>
<dbReference type="Pfam" id="PF03963">
    <property type="entry name" value="FlgD"/>
    <property type="match status" value="1"/>
</dbReference>
<comment type="function">
    <text evidence="4">Required for flagellar hook formation. May act as a scaffolding protein.</text>
</comment>
<protein>
    <recommendedName>
        <fullName evidence="2">Basal-body rod modification protein FlgD</fullName>
    </recommendedName>
</protein>
<organism evidence="5">
    <name type="scientific">uncultured Desulfobacterium sp</name>
    <dbReference type="NCBI Taxonomy" id="201089"/>
    <lineage>
        <taxon>Bacteria</taxon>
        <taxon>Pseudomonadati</taxon>
        <taxon>Thermodesulfobacteriota</taxon>
        <taxon>Desulfobacteria</taxon>
        <taxon>Desulfobacterales</taxon>
        <taxon>Desulfobacteriaceae</taxon>
        <taxon>Desulfobacterium</taxon>
        <taxon>environmental samples</taxon>
    </lineage>
</organism>
<evidence type="ECO:0000256" key="1">
    <source>
        <dbReference type="ARBA" id="ARBA00010577"/>
    </source>
</evidence>
<reference evidence="5" key="1">
    <citation type="journal article" date="2011" name="Environ. Microbiol.">
        <title>Genomic insights into the metabolic potential of the polycyclic aromatic hydrocarbon degrading sulfate-reducing Deltaproteobacterium N47.</title>
        <authorList>
            <person name="Bergmann F."/>
            <person name="Selesi D."/>
            <person name="Weinmaier T."/>
            <person name="Tischler P."/>
            <person name="Rattei T."/>
            <person name="Meckenstock R.U."/>
        </authorList>
    </citation>
    <scope>NUCLEOTIDE SEQUENCE</scope>
</reference>
<name>E1YHK3_9BACT</name>
<sequence>MGKDEFLNLLVTQLKYQDPLNPMEGQEFSAQLAQFSSLEQLTNMNTTLTGIKDSVGEKKQDNLLDYIGKNIKTSDDETGEVTGVTYQNGIGYLMVGENKILPDNVVEITLQNK</sequence>
<dbReference type="EMBL" id="FR695874">
    <property type="protein sequence ID" value="CBX30122.1"/>
    <property type="molecule type" value="Genomic_DNA"/>
</dbReference>